<dbReference type="GO" id="GO:0016987">
    <property type="term" value="F:sigma factor activity"/>
    <property type="evidence" value="ECO:0007669"/>
    <property type="project" value="UniProtKB-KW"/>
</dbReference>
<dbReference type="Gene3D" id="1.10.1740.10">
    <property type="match status" value="1"/>
</dbReference>
<dbReference type="InterPro" id="IPR013324">
    <property type="entry name" value="RNA_pol_sigma_r3/r4-like"/>
</dbReference>
<dbReference type="InterPro" id="IPR036388">
    <property type="entry name" value="WH-like_DNA-bd_sf"/>
</dbReference>
<dbReference type="InterPro" id="IPR013249">
    <property type="entry name" value="RNA_pol_sigma70_r4_t2"/>
</dbReference>
<sequence>MSDNRLEEELQIIAAAKKGDAKAQRKIYETYASSMMSVCWRYAGDSETAKDLLQDGFVKLFTKLDMYAGTGAFAGWVRRVFVTTCLEYLRQKTALRMSNPIDDSEYNLPESDVSVIDKISADELMALIAELPDVSRMVFNMFALEGYTHAEIAEILDITEVNSRTLFLRARKSLQYAIQLLSQNGRS</sequence>
<dbReference type="CDD" id="cd06171">
    <property type="entry name" value="Sigma70_r4"/>
    <property type="match status" value="1"/>
</dbReference>
<evidence type="ECO:0000256" key="2">
    <source>
        <dbReference type="ARBA" id="ARBA00023015"/>
    </source>
</evidence>
<feature type="domain" description="RNA polymerase sigma factor 70 region 4 type 2" evidence="6">
    <location>
        <begin position="122"/>
        <end position="174"/>
    </location>
</feature>
<dbReference type="NCBIfam" id="TIGR02937">
    <property type="entry name" value="sigma70-ECF"/>
    <property type="match status" value="1"/>
</dbReference>
<name>A0A644VRQ4_9ZZZZ</name>
<proteinExistence type="inferred from homology"/>
<dbReference type="AlphaFoldDB" id="A0A644VRQ4"/>
<dbReference type="SUPFAM" id="SSF88946">
    <property type="entry name" value="Sigma2 domain of RNA polymerase sigma factors"/>
    <property type="match status" value="1"/>
</dbReference>
<comment type="caution">
    <text evidence="7">The sequence shown here is derived from an EMBL/GenBank/DDBJ whole genome shotgun (WGS) entry which is preliminary data.</text>
</comment>
<keyword evidence="3" id="KW-0731">Sigma factor</keyword>
<accession>A0A644VRQ4</accession>
<dbReference type="InterPro" id="IPR014284">
    <property type="entry name" value="RNA_pol_sigma-70_dom"/>
</dbReference>
<dbReference type="Gene3D" id="1.10.10.10">
    <property type="entry name" value="Winged helix-like DNA-binding domain superfamily/Winged helix DNA-binding domain"/>
    <property type="match status" value="1"/>
</dbReference>
<dbReference type="GO" id="GO:0003677">
    <property type="term" value="F:DNA binding"/>
    <property type="evidence" value="ECO:0007669"/>
    <property type="project" value="InterPro"/>
</dbReference>
<gene>
    <name evidence="7" type="primary">rpoE_12</name>
    <name evidence="7" type="ORF">SDC9_39338</name>
</gene>
<comment type="similarity">
    <text evidence="1">Belongs to the sigma-70 factor family. ECF subfamily.</text>
</comment>
<dbReference type="Pfam" id="PF04542">
    <property type="entry name" value="Sigma70_r2"/>
    <property type="match status" value="1"/>
</dbReference>
<dbReference type="PANTHER" id="PTHR43133">
    <property type="entry name" value="RNA POLYMERASE ECF-TYPE SIGMA FACTO"/>
    <property type="match status" value="1"/>
</dbReference>
<dbReference type="GO" id="GO:0006352">
    <property type="term" value="P:DNA-templated transcription initiation"/>
    <property type="evidence" value="ECO:0007669"/>
    <property type="project" value="InterPro"/>
</dbReference>
<evidence type="ECO:0000256" key="1">
    <source>
        <dbReference type="ARBA" id="ARBA00010641"/>
    </source>
</evidence>
<evidence type="ECO:0000256" key="4">
    <source>
        <dbReference type="ARBA" id="ARBA00023163"/>
    </source>
</evidence>
<keyword evidence="2" id="KW-0805">Transcription regulation</keyword>
<evidence type="ECO:0000259" key="5">
    <source>
        <dbReference type="Pfam" id="PF04542"/>
    </source>
</evidence>
<feature type="domain" description="RNA polymerase sigma-70 region 2" evidence="5">
    <location>
        <begin position="27"/>
        <end position="93"/>
    </location>
</feature>
<evidence type="ECO:0000313" key="7">
    <source>
        <dbReference type="EMBL" id="MPL93212.1"/>
    </source>
</evidence>
<dbReference type="InterPro" id="IPR013325">
    <property type="entry name" value="RNA_pol_sigma_r2"/>
</dbReference>
<evidence type="ECO:0000256" key="3">
    <source>
        <dbReference type="ARBA" id="ARBA00023082"/>
    </source>
</evidence>
<dbReference type="PANTHER" id="PTHR43133:SF46">
    <property type="entry name" value="RNA POLYMERASE SIGMA-70 FACTOR ECF SUBFAMILY"/>
    <property type="match status" value="1"/>
</dbReference>
<evidence type="ECO:0000259" key="6">
    <source>
        <dbReference type="Pfam" id="PF08281"/>
    </source>
</evidence>
<reference evidence="7" key="1">
    <citation type="submission" date="2019-08" db="EMBL/GenBank/DDBJ databases">
        <authorList>
            <person name="Kucharzyk K."/>
            <person name="Murdoch R.W."/>
            <person name="Higgins S."/>
            <person name="Loffler F."/>
        </authorList>
    </citation>
    <scope>NUCLEOTIDE SEQUENCE</scope>
</reference>
<keyword evidence="4" id="KW-0804">Transcription</keyword>
<organism evidence="7">
    <name type="scientific">bioreactor metagenome</name>
    <dbReference type="NCBI Taxonomy" id="1076179"/>
    <lineage>
        <taxon>unclassified sequences</taxon>
        <taxon>metagenomes</taxon>
        <taxon>ecological metagenomes</taxon>
    </lineage>
</organism>
<dbReference type="Pfam" id="PF08281">
    <property type="entry name" value="Sigma70_r4_2"/>
    <property type="match status" value="1"/>
</dbReference>
<dbReference type="InterPro" id="IPR039425">
    <property type="entry name" value="RNA_pol_sigma-70-like"/>
</dbReference>
<protein>
    <submittedName>
        <fullName evidence="7">ECF RNA polymerase sigma-E factor</fullName>
    </submittedName>
</protein>
<dbReference type="EMBL" id="VSSQ01000384">
    <property type="protein sequence ID" value="MPL93212.1"/>
    <property type="molecule type" value="Genomic_DNA"/>
</dbReference>
<dbReference type="InterPro" id="IPR007627">
    <property type="entry name" value="RNA_pol_sigma70_r2"/>
</dbReference>
<dbReference type="SUPFAM" id="SSF88659">
    <property type="entry name" value="Sigma3 and sigma4 domains of RNA polymerase sigma factors"/>
    <property type="match status" value="1"/>
</dbReference>